<evidence type="ECO:0000313" key="1">
    <source>
        <dbReference type="EMBL" id="ELQ35610.1"/>
    </source>
</evidence>
<dbReference type="AlphaFoldDB" id="A0AA97NSR2"/>
<proteinExistence type="predicted"/>
<name>A0AA97NSR2_PYRO3</name>
<organism evidence="1">
    <name type="scientific">Pyricularia oryzae (strain Y34)</name>
    <name type="common">Rice blast fungus</name>
    <name type="synonym">Magnaporthe oryzae</name>
    <dbReference type="NCBI Taxonomy" id="1143189"/>
    <lineage>
        <taxon>Eukaryota</taxon>
        <taxon>Fungi</taxon>
        <taxon>Dikarya</taxon>
        <taxon>Ascomycota</taxon>
        <taxon>Pezizomycotina</taxon>
        <taxon>Sordariomycetes</taxon>
        <taxon>Sordariomycetidae</taxon>
        <taxon>Magnaporthales</taxon>
        <taxon>Pyriculariaceae</taxon>
        <taxon>Pyricularia</taxon>
    </lineage>
</organism>
<sequence length="27" mass="3236">MYCQYLLYIQKHRSTKSARGFLDSGRL</sequence>
<dbReference type="EMBL" id="JH793927">
    <property type="protein sequence ID" value="ELQ35610.1"/>
    <property type="molecule type" value="Genomic_DNA"/>
</dbReference>
<gene>
    <name evidence="1" type="ORF">OOU_Y34scaffold00697g9</name>
</gene>
<protein>
    <submittedName>
        <fullName evidence="1">Uncharacterized protein</fullName>
    </submittedName>
</protein>
<dbReference type="Proteomes" id="UP000011086">
    <property type="component" value="Unassembled WGS sequence"/>
</dbReference>
<accession>A0AA97NSR2</accession>
<reference evidence="1" key="1">
    <citation type="journal article" date="2012" name="PLoS Genet.">
        <title>Comparative analysis of the genomes of two field isolates of the rice blast fungus Magnaporthe oryzae.</title>
        <authorList>
            <person name="Xue M."/>
            <person name="Yang J."/>
            <person name="Li Z."/>
            <person name="Hu S."/>
            <person name="Yao N."/>
            <person name="Dean R.A."/>
            <person name="Zhao W."/>
            <person name="Shen M."/>
            <person name="Zhang H."/>
            <person name="Li C."/>
            <person name="Liu L."/>
            <person name="Cao L."/>
            <person name="Xu X."/>
            <person name="Xing Y."/>
            <person name="Hsiang T."/>
            <person name="Zhang Z."/>
            <person name="Xu J.R."/>
            <person name="Peng Y.L."/>
        </authorList>
    </citation>
    <scope>NUCLEOTIDE SEQUENCE</scope>
    <source>
        <strain evidence="1">Y34</strain>
    </source>
</reference>